<dbReference type="InterPro" id="IPR051162">
    <property type="entry name" value="T4SS_component"/>
</dbReference>
<name>A0A1J5NVL0_NEOTH</name>
<dbReference type="Proteomes" id="UP000182811">
    <property type="component" value="Unassembled WGS sequence"/>
</dbReference>
<dbReference type="InterPro" id="IPR027417">
    <property type="entry name" value="P-loop_NTPase"/>
</dbReference>
<gene>
    <name evidence="1" type="ORF">MOTE_10470</name>
</gene>
<dbReference type="PANTHER" id="PTHR30121:SF6">
    <property type="entry name" value="SLR6007 PROTEIN"/>
    <property type="match status" value="1"/>
</dbReference>
<accession>A0A1J5NVL0</accession>
<dbReference type="CDD" id="cd01127">
    <property type="entry name" value="TrwB_TraG_TraD_VirD4"/>
    <property type="match status" value="1"/>
</dbReference>
<dbReference type="EMBL" id="MDDC01000007">
    <property type="protein sequence ID" value="OIQ59791.1"/>
    <property type="molecule type" value="Genomic_DNA"/>
</dbReference>
<dbReference type="AlphaFoldDB" id="A0A1J5NVL0"/>
<dbReference type="Gene3D" id="3.40.50.300">
    <property type="entry name" value="P-loop containing nucleotide triphosphate hydrolases"/>
    <property type="match status" value="2"/>
</dbReference>
<sequence length="802" mass="87277">MFPLIAFHKNILFTTQGEAYALYRMPGQPYHFLPLEHRRAAVARFEELLFGLEGKGQILLLWEEKDVDEGGYLAVAVPDLATAPAWRKEEAARHARAARAALNRGARIRRRYLAVQLPLRREEGWGSLAEAAREAGDAALSLFTGLRPEYVPPKKVEMAKAAEDELGRRLRGYGLKKAEFADVDFIVRRAARRYGLLPPPLPSRDEGRFTPGMIAAFAEGAYVEEKIDCVVVRDGTDRGHAQAFVTFADVPKRLRETEDEFLSVLDFLGDPVDAVIHFEIIQPYKAAAKVRGKRAFLKGQMDEAYSGGGEPTEAEELGLHDSRRLEAKVEAGQPLARVGICFAVPGPDAKTAAVAANRLVQRFSSRGFRAVRPSGIQLKCFYSFLPGAPPGAPMVECDPGYVAAAGPMAAAELGDPKGFFLGWSGPAPVFWSPGRPALELNKTNAVLITGSLGGGKSVGAKTLAYYVLLAGGVGFAVDPKNEYHVFRRIFPTRRIDLSPRGGTKLNPFTLSADEQRAKAIALDYLALALNVGENEARRVAVAQAVEMVFSLPPEKRDMDAVLGVFRMIADQSPHQAVKEEAGQCALLIEYLRASDVGSLVFGRAADAAAAGSAAGSIVFTTVNLKELPLPRRGASAARMTESERQGLALMYLAAAMAREMAFGLPPGILKCLVFDEAWMLFAVPEGQRLLEEIVRVGRSFNVVPVLISQNASDFLESKVIVNNVSNVFCFRASDAEEVEADLRFLGADPEALDVRFFAGMESGTAVFRDAEDRIGVVHIDPQPPYLLELFDTRPKGVVKTSC</sequence>
<proteinExistence type="predicted"/>
<dbReference type="PANTHER" id="PTHR30121">
    <property type="entry name" value="UNCHARACTERIZED PROTEIN YJGR-RELATED"/>
    <property type="match status" value="1"/>
</dbReference>
<evidence type="ECO:0000313" key="2">
    <source>
        <dbReference type="Proteomes" id="UP000182811"/>
    </source>
</evidence>
<organism evidence="1 2">
    <name type="scientific">Neomoorella thermoacetica</name>
    <name type="common">Clostridium thermoaceticum</name>
    <dbReference type="NCBI Taxonomy" id="1525"/>
    <lineage>
        <taxon>Bacteria</taxon>
        <taxon>Bacillati</taxon>
        <taxon>Bacillota</taxon>
        <taxon>Clostridia</taxon>
        <taxon>Neomoorellales</taxon>
        <taxon>Neomoorellaceae</taxon>
        <taxon>Neomoorella</taxon>
    </lineage>
</organism>
<reference evidence="1 2" key="1">
    <citation type="submission" date="2016-08" db="EMBL/GenBank/DDBJ databases">
        <title>Genome-based comparison of Moorella thermoacetic strains.</title>
        <authorList>
            <person name="Poehlein A."/>
            <person name="Bengelsdorf F.R."/>
            <person name="Esser C."/>
            <person name="Duerre P."/>
            <person name="Daniel R."/>
        </authorList>
    </citation>
    <scope>NUCLEOTIDE SEQUENCE [LARGE SCALE GENOMIC DNA]</scope>
    <source>
        <strain evidence="1 2">DSM 21394</strain>
    </source>
</reference>
<comment type="caution">
    <text evidence="1">The sequence shown here is derived from an EMBL/GenBank/DDBJ whole genome shotgun (WGS) entry which is preliminary data.</text>
</comment>
<dbReference type="Pfam" id="PF12846">
    <property type="entry name" value="AAA_10"/>
    <property type="match status" value="1"/>
</dbReference>
<protein>
    <submittedName>
        <fullName evidence="1">AAA-like domain protein</fullName>
    </submittedName>
</protein>
<evidence type="ECO:0000313" key="1">
    <source>
        <dbReference type="EMBL" id="OIQ59791.1"/>
    </source>
</evidence>
<dbReference type="SUPFAM" id="SSF52540">
    <property type="entry name" value="P-loop containing nucleoside triphosphate hydrolases"/>
    <property type="match status" value="1"/>
</dbReference>